<accession>A0A396JDI9</accession>
<keyword evidence="1" id="KW-1133">Transmembrane helix</keyword>
<keyword evidence="1" id="KW-0472">Membrane</keyword>
<organism evidence="2">
    <name type="scientific">Medicago truncatula</name>
    <name type="common">Barrel medic</name>
    <name type="synonym">Medicago tribuloides</name>
    <dbReference type="NCBI Taxonomy" id="3880"/>
    <lineage>
        <taxon>Eukaryota</taxon>
        <taxon>Viridiplantae</taxon>
        <taxon>Streptophyta</taxon>
        <taxon>Embryophyta</taxon>
        <taxon>Tracheophyta</taxon>
        <taxon>Spermatophyta</taxon>
        <taxon>Magnoliopsida</taxon>
        <taxon>eudicotyledons</taxon>
        <taxon>Gunneridae</taxon>
        <taxon>Pentapetalae</taxon>
        <taxon>rosids</taxon>
        <taxon>fabids</taxon>
        <taxon>Fabales</taxon>
        <taxon>Fabaceae</taxon>
        <taxon>Papilionoideae</taxon>
        <taxon>50 kb inversion clade</taxon>
        <taxon>NPAAA clade</taxon>
        <taxon>Hologalegina</taxon>
        <taxon>IRL clade</taxon>
        <taxon>Trifolieae</taxon>
        <taxon>Medicago</taxon>
    </lineage>
</organism>
<dbReference type="Proteomes" id="UP000265566">
    <property type="component" value="Chromosome 2"/>
</dbReference>
<reference evidence="2" key="1">
    <citation type="journal article" date="2018" name="Nat. Plants">
        <title>Whole-genome landscape of Medicago truncatula symbiotic genes.</title>
        <authorList>
            <person name="Pecrix Y."/>
            <person name="Gamas P."/>
            <person name="Carrere S."/>
        </authorList>
    </citation>
    <scope>NUCLEOTIDE SEQUENCE</scope>
    <source>
        <tissue evidence="2">Leaves</tissue>
    </source>
</reference>
<name>A0A396JDI9_MEDTR</name>
<feature type="transmembrane region" description="Helical" evidence="1">
    <location>
        <begin position="40"/>
        <end position="62"/>
    </location>
</feature>
<dbReference type="Gramene" id="rna12618">
    <property type="protein sequence ID" value="RHN76316.1"/>
    <property type="gene ID" value="gene12618"/>
</dbReference>
<dbReference type="EMBL" id="PSQE01000002">
    <property type="protein sequence ID" value="RHN76316.1"/>
    <property type="molecule type" value="Genomic_DNA"/>
</dbReference>
<comment type="caution">
    <text evidence="2">The sequence shown here is derived from an EMBL/GenBank/DDBJ whole genome shotgun (WGS) entry which is preliminary data.</text>
</comment>
<gene>
    <name evidence="2" type="ORF">MtrunA17_Chr2g0330701</name>
</gene>
<protein>
    <recommendedName>
        <fullName evidence="3">Transmembrane protein</fullName>
    </recommendedName>
</protein>
<proteinExistence type="predicted"/>
<evidence type="ECO:0000256" key="1">
    <source>
        <dbReference type="SAM" id="Phobius"/>
    </source>
</evidence>
<evidence type="ECO:0008006" key="3">
    <source>
        <dbReference type="Google" id="ProtNLM"/>
    </source>
</evidence>
<dbReference type="AlphaFoldDB" id="A0A396JDI9"/>
<sequence length="82" mass="9149">MEETLKEISYQEQFQYNSLCVQRIVHSNSSSCNKRNGNKVVVPLVTSIGGAFLILAVAAISFRIYNKRHHGTFCFLIGLIGS</sequence>
<keyword evidence="1" id="KW-0812">Transmembrane</keyword>
<evidence type="ECO:0000313" key="2">
    <source>
        <dbReference type="EMBL" id="RHN76316.1"/>
    </source>
</evidence>